<protein>
    <submittedName>
        <fullName evidence="2">Uncharacterized protein</fullName>
    </submittedName>
</protein>
<proteinExistence type="predicted"/>
<evidence type="ECO:0000313" key="3">
    <source>
        <dbReference type="Proteomes" id="UP000319825"/>
    </source>
</evidence>
<sequence length="362" mass="38840">MDSEPSSRPTAARGRRRPKGTTAMDEPASSSPARGAAAPSPADRVTAAALRFYAGGPYVDIGMPCAVLGREVWRLRAREVGEMLASLFGQRYRRVDEGEDRALVVKLRTDDASACDHTPRAALCAGIAAVLLRLPDPPPGSRSALSRAVIDVRAIAAHGGGDAWTREVATYLARGLPPLADLDPAPRVIRSGTSPVPVSDEERAERRRAALANHRDRLAAAARPALVEVVEWVDEWRSSVPPAAYPIADVHAAYRAAKPSSPVGRTTFHRHASAVLRRRRRASGPVYLVAAQEAGRMNATQRRELASLIVDKLAAEWSELALDGLADLVAEHLDARTTTAPPAPTRTAGGNVVDFTRRRRVA</sequence>
<dbReference type="EMBL" id="VLKE01000001">
    <property type="protein sequence ID" value="TWH68452.1"/>
    <property type="molecule type" value="Genomic_DNA"/>
</dbReference>
<accession>A0A562IC18</accession>
<organism evidence="2 3">
    <name type="scientific">Micromonospora olivasterospora</name>
    <dbReference type="NCBI Taxonomy" id="1880"/>
    <lineage>
        <taxon>Bacteria</taxon>
        <taxon>Bacillati</taxon>
        <taxon>Actinomycetota</taxon>
        <taxon>Actinomycetes</taxon>
        <taxon>Micromonosporales</taxon>
        <taxon>Micromonosporaceae</taxon>
        <taxon>Micromonospora</taxon>
    </lineage>
</organism>
<reference evidence="2 3" key="1">
    <citation type="submission" date="2019-07" db="EMBL/GenBank/DDBJ databases">
        <title>R&amp;d 2014.</title>
        <authorList>
            <person name="Klenk H.-P."/>
        </authorList>
    </citation>
    <scope>NUCLEOTIDE SEQUENCE [LARGE SCALE GENOMIC DNA]</scope>
    <source>
        <strain evidence="2 3">DSM 43868</strain>
    </source>
</reference>
<gene>
    <name evidence="2" type="ORF">JD77_03445</name>
</gene>
<dbReference type="AlphaFoldDB" id="A0A562IC18"/>
<evidence type="ECO:0000256" key="1">
    <source>
        <dbReference type="SAM" id="MobiDB-lite"/>
    </source>
</evidence>
<name>A0A562IC18_MICOL</name>
<feature type="compositionally biased region" description="Low complexity" evidence="1">
    <location>
        <begin position="27"/>
        <end position="40"/>
    </location>
</feature>
<comment type="caution">
    <text evidence="2">The sequence shown here is derived from an EMBL/GenBank/DDBJ whole genome shotgun (WGS) entry which is preliminary data.</text>
</comment>
<feature type="region of interest" description="Disordered" evidence="1">
    <location>
        <begin position="1"/>
        <end position="40"/>
    </location>
</feature>
<evidence type="ECO:0000313" key="2">
    <source>
        <dbReference type="EMBL" id="TWH68452.1"/>
    </source>
</evidence>
<keyword evidence="3" id="KW-1185">Reference proteome</keyword>
<dbReference type="Proteomes" id="UP000319825">
    <property type="component" value="Unassembled WGS sequence"/>
</dbReference>